<sequence>MSVLAPARTPASTTAPRTAVRARSNAALVGGVAALAVLAAVSLFVGVADVSLGDVLSGRADYELIAVSRIPRTLALVLAGAALATSGLIMQLLTRNVFVEPSTAGTLDFATLGLLACALFWPDAPVLVKMVLGTTFALMGTAVFLRILKVVPLKDVLIVPLVGLMLGGVIGAFATFIAYRTDLIQSLNAWTTGDFSAVIAGRFELLWIAGALVVVAGIVADRFTVAGLGEAFTTNLGLDYRRTMTIGMTVVAVTSATVVITVGALPFLGLVVPNVVRAAIGDNARRSVPWVALLGAALVLLCDLVARLVIHPFELPIATVLGIVGAVAFLILLSRRRVRG</sequence>
<comment type="caution">
    <text evidence="9">The sequence shown here is derived from an EMBL/GenBank/DDBJ whole genome shotgun (WGS) entry which is preliminary data.</text>
</comment>
<evidence type="ECO:0000256" key="8">
    <source>
        <dbReference type="SAM" id="Phobius"/>
    </source>
</evidence>
<evidence type="ECO:0000256" key="6">
    <source>
        <dbReference type="ARBA" id="ARBA00022989"/>
    </source>
</evidence>
<reference evidence="9 10" key="1">
    <citation type="submission" date="2019-01" db="EMBL/GenBank/DDBJ databases">
        <title>Lactibacter flavus gen. nov., sp. nov., a novel bacterium of the family Propionibacteriaceae isolated from raw milk and dairy products.</title>
        <authorList>
            <person name="Huptas C."/>
            <person name="Wenning M."/>
            <person name="Breitenwieser F."/>
            <person name="Doll E."/>
            <person name="Von Neubeck M."/>
            <person name="Busse H.-J."/>
            <person name="Scherer S."/>
        </authorList>
    </citation>
    <scope>NUCLEOTIDE SEQUENCE [LARGE SCALE GENOMIC DNA]</scope>
    <source>
        <strain evidence="9 10">KCTC 33808</strain>
    </source>
</reference>
<feature type="transmembrane region" description="Helical" evidence="8">
    <location>
        <begin position="245"/>
        <end position="276"/>
    </location>
</feature>
<organism evidence="9 10">
    <name type="scientific">Propioniciclava sinopodophylli</name>
    <dbReference type="NCBI Taxonomy" id="1837344"/>
    <lineage>
        <taxon>Bacteria</taxon>
        <taxon>Bacillati</taxon>
        <taxon>Actinomycetota</taxon>
        <taxon>Actinomycetes</taxon>
        <taxon>Propionibacteriales</taxon>
        <taxon>Propionibacteriaceae</taxon>
        <taxon>Propioniciclava</taxon>
    </lineage>
</organism>
<feature type="transmembrane region" description="Helical" evidence="8">
    <location>
        <begin position="157"/>
        <end position="179"/>
    </location>
</feature>
<feature type="transmembrane region" description="Helical" evidence="8">
    <location>
        <begin position="315"/>
        <end position="333"/>
    </location>
</feature>
<evidence type="ECO:0000313" key="10">
    <source>
        <dbReference type="Proteomes" id="UP000292373"/>
    </source>
</evidence>
<gene>
    <name evidence="9" type="ORF">ET989_07435</name>
</gene>
<dbReference type="PANTHER" id="PTHR30472">
    <property type="entry name" value="FERRIC ENTEROBACTIN TRANSPORT SYSTEM PERMEASE PROTEIN"/>
    <property type="match status" value="1"/>
</dbReference>
<dbReference type="RefSeq" id="WP_131167911.1">
    <property type="nucleotide sequence ID" value="NZ_SDMQ01000006.1"/>
</dbReference>
<feature type="transmembrane region" description="Helical" evidence="8">
    <location>
        <begin position="205"/>
        <end position="225"/>
    </location>
</feature>
<evidence type="ECO:0000313" key="9">
    <source>
        <dbReference type="EMBL" id="TBT84998.1"/>
    </source>
</evidence>
<proteinExistence type="inferred from homology"/>
<evidence type="ECO:0000256" key="5">
    <source>
        <dbReference type="ARBA" id="ARBA00022692"/>
    </source>
</evidence>
<keyword evidence="4" id="KW-1003">Cell membrane</keyword>
<evidence type="ECO:0000256" key="2">
    <source>
        <dbReference type="ARBA" id="ARBA00007935"/>
    </source>
</evidence>
<feature type="transmembrane region" description="Helical" evidence="8">
    <location>
        <begin position="288"/>
        <end position="309"/>
    </location>
</feature>
<evidence type="ECO:0000256" key="1">
    <source>
        <dbReference type="ARBA" id="ARBA00004651"/>
    </source>
</evidence>
<dbReference type="InterPro" id="IPR000522">
    <property type="entry name" value="ABC_transptr_permease_BtuC"/>
</dbReference>
<keyword evidence="3" id="KW-0813">Transport</keyword>
<dbReference type="GO" id="GO:0022857">
    <property type="term" value="F:transmembrane transporter activity"/>
    <property type="evidence" value="ECO:0007669"/>
    <property type="project" value="InterPro"/>
</dbReference>
<keyword evidence="10" id="KW-1185">Reference proteome</keyword>
<dbReference type="SUPFAM" id="SSF81345">
    <property type="entry name" value="ABC transporter involved in vitamin B12 uptake, BtuC"/>
    <property type="match status" value="1"/>
</dbReference>
<feature type="transmembrane region" description="Helical" evidence="8">
    <location>
        <begin position="73"/>
        <end position="92"/>
    </location>
</feature>
<dbReference type="GO" id="GO:0033214">
    <property type="term" value="P:siderophore-iron import into cell"/>
    <property type="evidence" value="ECO:0007669"/>
    <property type="project" value="TreeGrafter"/>
</dbReference>
<accession>A0A4Q9KDZ5</accession>
<keyword evidence="6 8" id="KW-1133">Transmembrane helix</keyword>
<evidence type="ECO:0000256" key="7">
    <source>
        <dbReference type="ARBA" id="ARBA00023136"/>
    </source>
</evidence>
<keyword evidence="5 8" id="KW-0812">Transmembrane</keyword>
<keyword evidence="7 8" id="KW-0472">Membrane</keyword>
<evidence type="ECO:0000256" key="3">
    <source>
        <dbReference type="ARBA" id="ARBA00022448"/>
    </source>
</evidence>
<dbReference type="GO" id="GO:0005886">
    <property type="term" value="C:plasma membrane"/>
    <property type="evidence" value="ECO:0007669"/>
    <property type="project" value="UniProtKB-SubCell"/>
</dbReference>
<dbReference type="EMBL" id="SDMQ01000006">
    <property type="protein sequence ID" value="TBT84998.1"/>
    <property type="molecule type" value="Genomic_DNA"/>
</dbReference>
<dbReference type="Gene3D" id="1.10.3470.10">
    <property type="entry name" value="ABC transporter involved in vitamin B12 uptake, BtuC"/>
    <property type="match status" value="1"/>
</dbReference>
<name>A0A4Q9KDZ5_9ACTN</name>
<evidence type="ECO:0000256" key="4">
    <source>
        <dbReference type="ARBA" id="ARBA00022475"/>
    </source>
</evidence>
<feature type="transmembrane region" description="Helical" evidence="8">
    <location>
        <begin position="126"/>
        <end position="145"/>
    </location>
</feature>
<comment type="similarity">
    <text evidence="2">Belongs to the binding-protein-dependent transport system permease family. FecCD subfamily.</text>
</comment>
<feature type="transmembrane region" description="Helical" evidence="8">
    <location>
        <begin position="26"/>
        <end position="52"/>
    </location>
</feature>
<comment type="subcellular location">
    <subcellularLocation>
        <location evidence="1">Cell membrane</location>
        <topology evidence="1">Multi-pass membrane protein</topology>
    </subcellularLocation>
</comment>
<dbReference type="Proteomes" id="UP000292373">
    <property type="component" value="Unassembled WGS sequence"/>
</dbReference>
<dbReference type="Pfam" id="PF01032">
    <property type="entry name" value="FecCD"/>
    <property type="match status" value="1"/>
</dbReference>
<protein>
    <submittedName>
        <fullName evidence="9">ABC transporter permease</fullName>
    </submittedName>
</protein>
<dbReference type="AlphaFoldDB" id="A0A4Q9KDZ5"/>
<dbReference type="OrthoDB" id="9811975at2"/>
<dbReference type="PANTHER" id="PTHR30472:SF27">
    <property type="entry name" value="PETROBACTIN IMPORT SYSTEM PERMEASE PROTEIN YCLN"/>
    <property type="match status" value="1"/>
</dbReference>
<dbReference type="InterPro" id="IPR037294">
    <property type="entry name" value="ABC_BtuC-like"/>
</dbReference>